<dbReference type="AlphaFoldDB" id="K7RSN5"/>
<dbReference type="STRING" id="1171373.PACID_15780"/>
<dbReference type="Pfam" id="PF12728">
    <property type="entry name" value="HTH_17"/>
    <property type="match status" value="1"/>
</dbReference>
<evidence type="ECO:0000313" key="3">
    <source>
        <dbReference type="Proteomes" id="UP000000214"/>
    </source>
</evidence>
<name>K7RSN5_ACIA4</name>
<organism evidence="2 3">
    <name type="scientific">Acidipropionibacterium acidipropionici (strain ATCC 4875 / DSM 20272 / JCM 6432 / NBRC 12425 / NCIMB 8070 / 4)</name>
    <name type="common">Propionibacterium acidipropionici</name>
    <dbReference type="NCBI Taxonomy" id="1171373"/>
    <lineage>
        <taxon>Bacteria</taxon>
        <taxon>Bacillati</taxon>
        <taxon>Actinomycetota</taxon>
        <taxon>Actinomycetes</taxon>
        <taxon>Propionibacteriales</taxon>
        <taxon>Propionibacteriaceae</taxon>
        <taxon>Acidipropionibacterium</taxon>
    </lineage>
</organism>
<dbReference type="Proteomes" id="UP000000214">
    <property type="component" value="Chromosome"/>
</dbReference>
<dbReference type="PATRIC" id="fig|1171373.8.peg.1562"/>
<feature type="domain" description="Helix-turn-helix" evidence="1">
    <location>
        <begin position="10"/>
        <end position="56"/>
    </location>
</feature>
<dbReference type="InterPro" id="IPR041657">
    <property type="entry name" value="HTH_17"/>
</dbReference>
<dbReference type="RefSeq" id="WP_015070297.1">
    <property type="nucleotide sequence ID" value="NC_019395.1"/>
</dbReference>
<dbReference type="KEGG" id="pbo:PACID_15780"/>
<dbReference type="EMBL" id="CP003493">
    <property type="protein sequence ID" value="AFV89391.1"/>
    <property type="molecule type" value="Genomic_DNA"/>
</dbReference>
<sequence>MTAITDERRMSPEDVADRWNLPVKAVREMLRRGELRGFKVREKWRIDPVEVARFEREGARR</sequence>
<evidence type="ECO:0000313" key="2">
    <source>
        <dbReference type="EMBL" id="AFV89391.1"/>
    </source>
</evidence>
<reference evidence="2 3" key="1">
    <citation type="journal article" date="2012" name="BMC Genomics">
        <title>The genome sequence of Propionibacterium acidipropionici provides insights into its biotechnological and industrial potential.</title>
        <authorList>
            <person name="Parizzi L.P."/>
            <person name="Grassi M.C."/>
            <person name="Llerena L.A."/>
            <person name="Carazzolle M.F."/>
            <person name="Queiroz V.L."/>
            <person name="Lunardi I."/>
            <person name="Zeidler A.F."/>
            <person name="Teixeira P.J."/>
            <person name="Mieczkowski P."/>
            <person name="Rincones J."/>
            <person name="Pereira G.A."/>
        </authorList>
    </citation>
    <scope>NUCLEOTIDE SEQUENCE [LARGE SCALE GENOMIC DNA]</scope>
    <source>
        <strain evidence="3">ATCC 4875 / DSM 20272 / JCM 6432 / NBRC 12425 / NCIMB 8070</strain>
    </source>
</reference>
<accession>K7RSN5</accession>
<gene>
    <name evidence="2" type="ordered locus">PACID_15780</name>
</gene>
<dbReference type="HOGENOM" id="CLU_2918969_0_0_11"/>
<protein>
    <recommendedName>
        <fullName evidence="1">Helix-turn-helix domain-containing protein</fullName>
    </recommendedName>
</protein>
<evidence type="ECO:0000259" key="1">
    <source>
        <dbReference type="Pfam" id="PF12728"/>
    </source>
</evidence>
<proteinExistence type="predicted"/>